<dbReference type="AlphaFoldDB" id="A0A9Q3BUI7"/>
<organism evidence="2 3">
    <name type="scientific">Austropuccinia psidii MF-1</name>
    <dbReference type="NCBI Taxonomy" id="1389203"/>
    <lineage>
        <taxon>Eukaryota</taxon>
        <taxon>Fungi</taxon>
        <taxon>Dikarya</taxon>
        <taxon>Basidiomycota</taxon>
        <taxon>Pucciniomycotina</taxon>
        <taxon>Pucciniomycetes</taxon>
        <taxon>Pucciniales</taxon>
        <taxon>Sphaerophragmiaceae</taxon>
        <taxon>Austropuccinia</taxon>
    </lineage>
</organism>
<comment type="caution">
    <text evidence="2">The sequence shown here is derived from an EMBL/GenBank/DDBJ whole genome shotgun (WGS) entry which is preliminary data.</text>
</comment>
<dbReference type="Proteomes" id="UP000765509">
    <property type="component" value="Unassembled WGS sequence"/>
</dbReference>
<dbReference type="EMBL" id="AVOT02002661">
    <property type="protein sequence ID" value="MBW0471107.1"/>
    <property type="molecule type" value="Genomic_DNA"/>
</dbReference>
<evidence type="ECO:0000313" key="3">
    <source>
        <dbReference type="Proteomes" id="UP000765509"/>
    </source>
</evidence>
<feature type="region of interest" description="Disordered" evidence="1">
    <location>
        <begin position="134"/>
        <end position="159"/>
    </location>
</feature>
<evidence type="ECO:0000256" key="1">
    <source>
        <dbReference type="SAM" id="MobiDB-lite"/>
    </source>
</evidence>
<feature type="region of interest" description="Disordered" evidence="1">
    <location>
        <begin position="1"/>
        <end position="109"/>
    </location>
</feature>
<feature type="compositionally biased region" description="Basic and acidic residues" evidence="1">
    <location>
        <begin position="85"/>
        <end position="94"/>
    </location>
</feature>
<feature type="compositionally biased region" description="Acidic residues" evidence="1">
    <location>
        <begin position="67"/>
        <end position="78"/>
    </location>
</feature>
<sequence>MDKTAPSPVNFENNQSKKIETITSELKSVAQNQRIPPQDSDSDGSQPPEKRLLRPRENIRSINQVADDQEEEEEEEEQYCGYSCEKGKEIEKENNPQNETDSDEDSEYDYSGKTLAKIFDSTFGGLSHFKENTSGFSKSTAQTQPVGNNHLGTSYPNPRSPTVLGETLLLPDFYPSDYLANPAWKWDQL</sequence>
<feature type="compositionally biased region" description="Polar residues" evidence="1">
    <location>
        <begin position="134"/>
        <end position="157"/>
    </location>
</feature>
<keyword evidence="3" id="KW-1185">Reference proteome</keyword>
<gene>
    <name evidence="2" type="ORF">O181_010822</name>
</gene>
<feature type="compositionally biased region" description="Polar residues" evidence="1">
    <location>
        <begin position="21"/>
        <end position="35"/>
    </location>
</feature>
<accession>A0A9Q3BUI7</accession>
<protein>
    <submittedName>
        <fullName evidence="2">Uncharacterized protein</fullName>
    </submittedName>
</protein>
<name>A0A9Q3BUI7_9BASI</name>
<evidence type="ECO:0000313" key="2">
    <source>
        <dbReference type="EMBL" id="MBW0471107.1"/>
    </source>
</evidence>
<feature type="compositionally biased region" description="Basic and acidic residues" evidence="1">
    <location>
        <begin position="48"/>
        <end position="59"/>
    </location>
</feature>
<proteinExistence type="predicted"/>
<reference evidence="2" key="1">
    <citation type="submission" date="2021-03" db="EMBL/GenBank/DDBJ databases">
        <title>Draft genome sequence of rust myrtle Austropuccinia psidii MF-1, a brazilian biotype.</title>
        <authorList>
            <person name="Quecine M.C."/>
            <person name="Pachon D.M.R."/>
            <person name="Bonatelli M.L."/>
            <person name="Correr F.H."/>
            <person name="Franceschini L.M."/>
            <person name="Leite T.F."/>
            <person name="Margarido G.R.A."/>
            <person name="Almeida C.A."/>
            <person name="Ferrarezi J.A."/>
            <person name="Labate C.A."/>
        </authorList>
    </citation>
    <scope>NUCLEOTIDE SEQUENCE</scope>
    <source>
        <strain evidence="2">MF-1</strain>
    </source>
</reference>